<dbReference type="EMBL" id="JAKKUT010000002">
    <property type="protein sequence ID" value="MDG2990582.1"/>
    <property type="molecule type" value="Genomic_DNA"/>
</dbReference>
<evidence type="ECO:0008006" key="4">
    <source>
        <dbReference type="Google" id="ProtNLM"/>
    </source>
</evidence>
<evidence type="ECO:0000256" key="1">
    <source>
        <dbReference type="SAM" id="SignalP"/>
    </source>
</evidence>
<dbReference type="Proteomes" id="UP001154265">
    <property type="component" value="Unassembled WGS sequence"/>
</dbReference>
<gene>
    <name evidence="2" type="ORF">L3556_06485</name>
</gene>
<keyword evidence="3" id="KW-1185">Reference proteome</keyword>
<dbReference type="RefSeq" id="WP_277866489.1">
    <property type="nucleotide sequence ID" value="NZ_JAKKUT010000002.1"/>
</dbReference>
<protein>
    <recommendedName>
        <fullName evidence="4">Spore coat protein U domain-containing protein</fullName>
    </recommendedName>
</protein>
<reference evidence="2" key="1">
    <citation type="journal article" date="2022" name="Genome Biol. Evol.">
        <title>A New Gene Family Diagnostic for Intracellular Biomineralization of Amorphous Ca Carbonates by Cyanobacteria.</title>
        <authorList>
            <person name="Benzerara K."/>
            <person name="Duprat E."/>
            <person name="Bitard-Feildel T."/>
            <person name="Caumes G."/>
            <person name="Cassier-Chauvat C."/>
            <person name="Chauvat F."/>
            <person name="Dezi M."/>
            <person name="Diop S.I."/>
            <person name="Gaschignard G."/>
            <person name="Gorgen S."/>
            <person name="Gugger M."/>
            <person name="Lopez-Garcia P."/>
            <person name="Millet M."/>
            <person name="Skouri-Panet F."/>
            <person name="Moreira D."/>
            <person name="Callebaut I."/>
        </authorList>
    </citation>
    <scope>NUCLEOTIDE SEQUENCE</scope>
    <source>
        <strain evidence="2">G9</strain>
    </source>
</reference>
<sequence length="181" mass="18661">MLVRHTSKFLVPVAILAALSLTPKVLADTSPADTGGDQITVENPLLNQISFSVSNGTISLTNGYTGVTNQAIGTVNVKSNAADGFTVQVKSLNGGVFKLGATEHTMPYGLRYNSTTSINAGSWGTADTFVSTPLEDSAFNADAATSAGVDRAVDVTIADSAVAGRPAGDYTDTLTFRLTAK</sequence>
<feature type="signal peptide" evidence="1">
    <location>
        <begin position="1"/>
        <end position="27"/>
    </location>
</feature>
<evidence type="ECO:0000313" key="3">
    <source>
        <dbReference type="Proteomes" id="UP001154265"/>
    </source>
</evidence>
<evidence type="ECO:0000313" key="2">
    <source>
        <dbReference type="EMBL" id="MDG2990582.1"/>
    </source>
</evidence>
<proteinExistence type="predicted"/>
<keyword evidence="1" id="KW-0732">Signal</keyword>
<organism evidence="2 3">
    <name type="scientific">Candidatus Synechococcus calcipolaris G9</name>
    <dbReference type="NCBI Taxonomy" id="1497997"/>
    <lineage>
        <taxon>Bacteria</taxon>
        <taxon>Bacillati</taxon>
        <taxon>Cyanobacteriota</taxon>
        <taxon>Cyanophyceae</taxon>
        <taxon>Synechococcales</taxon>
        <taxon>Synechococcaceae</taxon>
        <taxon>Synechococcus</taxon>
    </lineage>
</organism>
<comment type="caution">
    <text evidence="2">The sequence shown here is derived from an EMBL/GenBank/DDBJ whole genome shotgun (WGS) entry which is preliminary data.</text>
</comment>
<name>A0ABT6EXP5_9SYNE</name>
<feature type="chain" id="PRO_5045526621" description="Spore coat protein U domain-containing protein" evidence="1">
    <location>
        <begin position="28"/>
        <end position="181"/>
    </location>
</feature>
<reference evidence="2" key="2">
    <citation type="submission" date="2022-01" db="EMBL/GenBank/DDBJ databases">
        <authorList>
            <person name="Zivanovic Y."/>
            <person name="Moreira D."/>
            <person name="Lopez-Garcia P."/>
        </authorList>
    </citation>
    <scope>NUCLEOTIDE SEQUENCE</scope>
    <source>
        <strain evidence="2">G9</strain>
    </source>
</reference>
<accession>A0ABT6EXP5</accession>